<dbReference type="AlphaFoldDB" id="A0A8G2EXD7"/>
<dbReference type="Pfam" id="PF02738">
    <property type="entry name" value="MoCoBD_1"/>
    <property type="match status" value="1"/>
</dbReference>
<dbReference type="InterPro" id="IPR036856">
    <property type="entry name" value="Ald_Oxase/Xan_DH_a/b_sf"/>
</dbReference>
<sequence length="769" mass="80677">MTTSAAAKPSLRLEDQRFLTGNGRYVDDQQRPGQLHVRFLRADLAHAEIAGIDVSAAEMPGVIGVWTGADLVADGIGPMPCSVVAATQEPIIIPPHHALAVDRVRYVGEPVVLIVADSAEAAADAAEAVTIDYGELATVADPAAAEAEGAPLIWPQATGNCAYRFAKGDAEAVAAAMERAAHVVELDLDNHRVSAFPLEPRAAVADYDADTGCFAMDLTGQGLHGIRADVAGPVFGLPAEQFHLRADDVGGGFGLKNFLFAEWVCLLWAARRTGRPVRWLATTGEELAGSIHGRAVTSQARLALDAEGDFLALDVDMVADMGAYLSSGGPNASTNAASTAMGGVYRIPAIHMRSRGVFTNTAPVDAYRGAGKPEANFVIERLIDAAARRCGFDPVDLRRRNIVDTFPYPKALGAVLDCGRFRGNLDDAVALADRDGFEARRQEATRSGKLLGLGIACFLESSRGAPQEEVEVRFAADGKVELATGTESNGQGHETVFTRLAAERLGLPMDAFRFVQADTFATRTGAGHGGARTMHMGAGTLMLAMDAMLEKAVPLAARLLQADPETVTFADGRFSAGADDRSVSLLEVAAAARSSDASPETSEKGLDTAVFRRDVPFTFPGGCHIAEVEIDPDTGHVTLARYIAVDDYGTIVDPQLSEGQLHGGVVQGIGQALGERIAYDPDSGQLLSGSLMDYALPRAVDLPMFDVTFAGEATGANPLGAKGVGQAGCIAAPPAVINAVVDALSPLGVDHIQMPATPERVWQAIVARG</sequence>
<dbReference type="InterPro" id="IPR046867">
    <property type="entry name" value="AldOxase/xan_DH_MoCoBD2"/>
</dbReference>
<keyword evidence="2" id="KW-0560">Oxidoreductase</keyword>
<dbReference type="PANTHER" id="PTHR11908">
    <property type="entry name" value="XANTHINE DEHYDROGENASE"/>
    <property type="match status" value="1"/>
</dbReference>
<name>A0A8G2EXD7_9PROT</name>
<dbReference type="RefSeq" id="WP_175474271.1">
    <property type="nucleotide sequence ID" value="NZ_FNBW01000011.1"/>
</dbReference>
<comment type="caution">
    <text evidence="4">The sequence shown here is derived from an EMBL/GenBank/DDBJ whole genome shotgun (WGS) entry which is preliminary data.</text>
</comment>
<dbReference type="InterPro" id="IPR016208">
    <property type="entry name" value="Ald_Oxase/xanthine_DH-like"/>
</dbReference>
<dbReference type="InterPro" id="IPR008274">
    <property type="entry name" value="AldOxase/xan_DH_MoCoBD1"/>
</dbReference>
<dbReference type="Pfam" id="PF20256">
    <property type="entry name" value="MoCoBD_2"/>
    <property type="match status" value="1"/>
</dbReference>
<evidence type="ECO:0000313" key="5">
    <source>
        <dbReference type="Proteomes" id="UP000198615"/>
    </source>
</evidence>
<dbReference type="InterPro" id="IPR037165">
    <property type="entry name" value="AldOxase/xan_DH_Mopterin-bd_sf"/>
</dbReference>
<dbReference type="EMBL" id="FNBW01000011">
    <property type="protein sequence ID" value="SDG15238.1"/>
    <property type="molecule type" value="Genomic_DNA"/>
</dbReference>
<dbReference type="GO" id="GO:0005506">
    <property type="term" value="F:iron ion binding"/>
    <property type="evidence" value="ECO:0007669"/>
    <property type="project" value="InterPro"/>
</dbReference>
<dbReference type="SUPFAM" id="SSF54665">
    <property type="entry name" value="CO dehydrogenase molybdoprotein N-domain-like"/>
    <property type="match status" value="1"/>
</dbReference>
<dbReference type="Proteomes" id="UP000198615">
    <property type="component" value="Unassembled WGS sequence"/>
</dbReference>
<accession>A0A8G2EXD7</accession>
<keyword evidence="5" id="KW-1185">Reference proteome</keyword>
<evidence type="ECO:0000256" key="2">
    <source>
        <dbReference type="ARBA" id="ARBA00023002"/>
    </source>
</evidence>
<dbReference type="Gene3D" id="3.90.1170.50">
    <property type="entry name" value="Aldehyde oxidase/xanthine dehydrogenase, a/b hammerhead"/>
    <property type="match status" value="1"/>
</dbReference>
<evidence type="ECO:0000256" key="1">
    <source>
        <dbReference type="ARBA" id="ARBA00022505"/>
    </source>
</evidence>
<feature type="domain" description="Aldehyde oxidase/xanthine dehydrogenase a/b hammerhead" evidence="3">
    <location>
        <begin position="20"/>
        <end position="137"/>
    </location>
</feature>
<dbReference type="Gene3D" id="3.30.365.10">
    <property type="entry name" value="Aldehyde oxidase/xanthine dehydrogenase, molybdopterin binding domain"/>
    <property type="match status" value="4"/>
</dbReference>
<organism evidence="4 5">
    <name type="scientific">Thalassobaculum litoreum DSM 18839</name>
    <dbReference type="NCBI Taxonomy" id="1123362"/>
    <lineage>
        <taxon>Bacteria</taxon>
        <taxon>Pseudomonadati</taxon>
        <taxon>Pseudomonadota</taxon>
        <taxon>Alphaproteobacteria</taxon>
        <taxon>Rhodospirillales</taxon>
        <taxon>Thalassobaculaceae</taxon>
        <taxon>Thalassobaculum</taxon>
    </lineage>
</organism>
<evidence type="ECO:0000259" key="3">
    <source>
        <dbReference type="SMART" id="SM01008"/>
    </source>
</evidence>
<gene>
    <name evidence="4" type="ORF">SAMN05660686_03526</name>
</gene>
<dbReference type="SUPFAM" id="SSF56003">
    <property type="entry name" value="Molybdenum cofactor-binding domain"/>
    <property type="match status" value="1"/>
</dbReference>
<evidence type="ECO:0000313" key="4">
    <source>
        <dbReference type="EMBL" id="SDG15238.1"/>
    </source>
</evidence>
<dbReference type="Pfam" id="PF01315">
    <property type="entry name" value="Ald_Xan_dh_C"/>
    <property type="match status" value="1"/>
</dbReference>
<dbReference type="GO" id="GO:0016491">
    <property type="term" value="F:oxidoreductase activity"/>
    <property type="evidence" value="ECO:0007669"/>
    <property type="project" value="UniProtKB-KW"/>
</dbReference>
<keyword evidence="1" id="KW-0500">Molybdenum</keyword>
<proteinExistence type="predicted"/>
<protein>
    <submittedName>
        <fullName evidence="4">Carbon-monoxide dehydrogenase large subunit</fullName>
    </submittedName>
</protein>
<dbReference type="PANTHER" id="PTHR11908:SF132">
    <property type="entry name" value="ALDEHYDE OXIDASE 1-RELATED"/>
    <property type="match status" value="1"/>
</dbReference>
<dbReference type="InterPro" id="IPR000674">
    <property type="entry name" value="Ald_Oxase/Xan_DH_a/b"/>
</dbReference>
<dbReference type="SMART" id="SM01008">
    <property type="entry name" value="Ald_Xan_dh_C"/>
    <property type="match status" value="1"/>
</dbReference>
<reference evidence="4 5" key="1">
    <citation type="submission" date="2016-10" db="EMBL/GenBank/DDBJ databases">
        <authorList>
            <person name="Varghese N."/>
            <person name="Submissions S."/>
        </authorList>
    </citation>
    <scope>NUCLEOTIDE SEQUENCE [LARGE SCALE GENOMIC DNA]</scope>
    <source>
        <strain evidence="4 5">DSM 18839</strain>
    </source>
</reference>